<reference evidence="3 4" key="1">
    <citation type="submission" date="2020-04" db="EMBL/GenBank/DDBJ databases">
        <title>CFH 90308 Microbacterium sp.</title>
        <authorList>
            <person name="Nie G."/>
            <person name="Ming H."/>
            <person name="Xia T."/>
        </authorList>
    </citation>
    <scope>NUCLEOTIDE SEQUENCE [LARGE SCALE GENOMIC DNA]</scope>
    <source>
        <strain evidence="3 4">CFH 90308</strain>
    </source>
</reference>
<evidence type="ECO:0000256" key="1">
    <source>
        <dbReference type="SAM" id="MobiDB-lite"/>
    </source>
</evidence>
<dbReference type="PROSITE" id="PS51257">
    <property type="entry name" value="PROKAR_LIPOPROTEIN"/>
    <property type="match status" value="1"/>
</dbReference>
<keyword evidence="4" id="KW-1185">Reference proteome</keyword>
<evidence type="ECO:0000313" key="3">
    <source>
        <dbReference type="EMBL" id="NLP85744.1"/>
    </source>
</evidence>
<accession>A0ABX1KFS2</accession>
<evidence type="ECO:0000256" key="2">
    <source>
        <dbReference type="SAM" id="SignalP"/>
    </source>
</evidence>
<gene>
    <name evidence="3" type="ORF">HF576_18065</name>
</gene>
<comment type="caution">
    <text evidence="3">The sequence shown here is derived from an EMBL/GenBank/DDBJ whole genome shotgun (WGS) entry which is preliminary data.</text>
</comment>
<proteinExistence type="predicted"/>
<dbReference type="Proteomes" id="UP001429745">
    <property type="component" value="Unassembled WGS sequence"/>
</dbReference>
<dbReference type="RefSeq" id="WP_168914213.1">
    <property type="nucleotide sequence ID" value="NZ_JABACI010000005.1"/>
</dbReference>
<organism evidence="3 4">
    <name type="scientific">Microbacterium salsuginis</name>
    <dbReference type="NCBI Taxonomy" id="2722803"/>
    <lineage>
        <taxon>Bacteria</taxon>
        <taxon>Bacillati</taxon>
        <taxon>Actinomycetota</taxon>
        <taxon>Actinomycetes</taxon>
        <taxon>Micrococcales</taxon>
        <taxon>Microbacteriaceae</taxon>
        <taxon>Microbacterium</taxon>
    </lineage>
</organism>
<keyword evidence="2" id="KW-0732">Signal</keyword>
<feature type="signal peptide" evidence="2">
    <location>
        <begin position="1"/>
        <end position="27"/>
    </location>
</feature>
<dbReference type="EMBL" id="JABACI010000005">
    <property type="protein sequence ID" value="NLP85744.1"/>
    <property type="molecule type" value="Genomic_DNA"/>
</dbReference>
<evidence type="ECO:0000313" key="4">
    <source>
        <dbReference type="Proteomes" id="UP001429745"/>
    </source>
</evidence>
<name>A0ABX1KFS2_9MICO</name>
<feature type="compositionally biased region" description="Low complexity" evidence="1">
    <location>
        <begin position="51"/>
        <end position="62"/>
    </location>
</feature>
<protein>
    <recommendedName>
        <fullName evidence="5">Nitrate ABC transporter substrate-binding protein</fullName>
    </recommendedName>
</protein>
<feature type="chain" id="PRO_5047150825" description="Nitrate ABC transporter substrate-binding protein" evidence="2">
    <location>
        <begin position="28"/>
        <end position="196"/>
    </location>
</feature>
<sequence>MTFPARSRLGTAAVVALFAALTLTACAGSPQAAPPEQTDVAPTPSAPAPEPSATSEPEPAATDDPTCETLISEAVSKDFESLGWTSQAEPFYIGSIEVAEGLQCVWADFDGPAGDHGQMFGWAPISEGDASDARSQLVEQGWIREEGPEGIYITESPDTTISADAEGYGMTYLFADGWVKLADTKQNLLLIEWPKS</sequence>
<evidence type="ECO:0008006" key="5">
    <source>
        <dbReference type="Google" id="ProtNLM"/>
    </source>
</evidence>
<feature type="region of interest" description="Disordered" evidence="1">
    <location>
        <begin position="28"/>
        <end position="65"/>
    </location>
</feature>